<sequence>MLIGIYENDTLIKELCSDQKASESLIAFLDEISSEFVISSITYANTPGSFMGLKVSYVILKTFCIAKNIGFWAVSGFELNDFGAIRANKNLSFVYSKDGISLQKIEQTDFKLPNNLSNLNKKCDTLPEYIIDAI</sequence>
<dbReference type="EMBL" id="AABTCC010000007">
    <property type="protein sequence ID" value="EAI8858903.1"/>
    <property type="molecule type" value="Genomic_DNA"/>
</dbReference>
<evidence type="ECO:0000313" key="2">
    <source>
        <dbReference type="EMBL" id="EAI8858903.1"/>
    </source>
</evidence>
<dbReference type="Proteomes" id="UP000557842">
    <property type="component" value="Unassembled WGS sequence"/>
</dbReference>
<dbReference type="GO" id="GO:0008233">
    <property type="term" value="F:peptidase activity"/>
    <property type="evidence" value="ECO:0007669"/>
    <property type="project" value="UniProtKB-KW"/>
</dbReference>
<dbReference type="InterPro" id="IPR043129">
    <property type="entry name" value="ATPase_NBD"/>
</dbReference>
<dbReference type="AlphaFoldDB" id="A0A5L8V9W2"/>
<keyword evidence="1" id="KW-0645">Protease</keyword>
<name>A0A5L8V9W2_CAMFE</name>
<dbReference type="GO" id="GO:0006508">
    <property type="term" value="P:proteolysis"/>
    <property type="evidence" value="ECO:0007669"/>
    <property type="project" value="UniProtKB-KW"/>
</dbReference>
<dbReference type="GeneID" id="61065313"/>
<protein>
    <submittedName>
        <fullName evidence="1">Glycoprotease</fullName>
    </submittedName>
</protein>
<dbReference type="Proteomes" id="UP000535509">
    <property type="component" value="Unassembled WGS sequence"/>
</dbReference>
<reference evidence="1 4" key="1">
    <citation type="submission" date="2018-05" db="EMBL/GenBank/DDBJ databases">
        <authorList>
            <consortium name="PulseNet: The National Subtyping Network for Foodborne Disease Surveillance"/>
            <person name="Tarr C.L."/>
            <person name="Trees E."/>
            <person name="Katz L.S."/>
            <person name="Carleton-Romer H.A."/>
            <person name="Stroika S."/>
            <person name="Kucerova Z."/>
            <person name="Roache K.F."/>
            <person name="Sabol A.L."/>
            <person name="Besser J."/>
            <person name="Gerner-Smidt P."/>
        </authorList>
    </citation>
    <scope>NUCLEOTIDE SEQUENCE [LARGE SCALE GENOMIC DNA]</scope>
    <source>
        <strain evidence="1 4">2016D-0221</strain>
        <strain evidence="2 3">PNUSAC001503</strain>
    </source>
</reference>
<accession>A0A5L8V9W2</accession>
<comment type="caution">
    <text evidence="1">The sequence shown here is derived from an EMBL/GenBank/DDBJ whole genome shotgun (WGS) entry which is preliminary data.</text>
</comment>
<organism evidence="1 4">
    <name type="scientific">Campylobacter fetus</name>
    <dbReference type="NCBI Taxonomy" id="196"/>
    <lineage>
        <taxon>Bacteria</taxon>
        <taxon>Pseudomonadati</taxon>
        <taxon>Campylobacterota</taxon>
        <taxon>Epsilonproteobacteria</taxon>
        <taxon>Campylobacterales</taxon>
        <taxon>Campylobacteraceae</taxon>
        <taxon>Campylobacter</taxon>
    </lineage>
</organism>
<gene>
    <name evidence="1" type="ORF">BVH53_06795</name>
    <name evidence="2" type="ORF">CX802_03440</name>
</gene>
<keyword evidence="3" id="KW-1185">Reference proteome</keyword>
<dbReference type="EMBL" id="AABQDW010000011">
    <property type="protein sequence ID" value="EAI5408405.1"/>
    <property type="molecule type" value="Genomic_DNA"/>
</dbReference>
<dbReference type="OMA" id="PKDFMLP"/>
<dbReference type="RefSeq" id="WP_002850492.1">
    <property type="nucleotide sequence ID" value="NZ_AABUZP020000015.1"/>
</dbReference>
<dbReference type="Gene3D" id="3.30.420.40">
    <property type="match status" value="1"/>
</dbReference>
<dbReference type="SUPFAM" id="SSF53067">
    <property type="entry name" value="Actin-like ATPase domain"/>
    <property type="match status" value="1"/>
</dbReference>
<proteinExistence type="predicted"/>
<evidence type="ECO:0000313" key="3">
    <source>
        <dbReference type="Proteomes" id="UP000535509"/>
    </source>
</evidence>
<evidence type="ECO:0000313" key="1">
    <source>
        <dbReference type="EMBL" id="EAI5408405.1"/>
    </source>
</evidence>
<evidence type="ECO:0000313" key="4">
    <source>
        <dbReference type="Proteomes" id="UP000557842"/>
    </source>
</evidence>
<keyword evidence="1" id="KW-0378">Hydrolase</keyword>